<feature type="transmembrane region" description="Helical" evidence="1">
    <location>
        <begin position="363"/>
        <end position="384"/>
    </location>
</feature>
<dbReference type="RefSeq" id="WP_261294892.1">
    <property type="nucleotide sequence ID" value="NZ_JANQBK010000011.1"/>
</dbReference>
<comment type="caution">
    <text evidence="2">The sequence shown here is derived from an EMBL/GenBank/DDBJ whole genome shotgun (WGS) entry which is preliminary data.</text>
</comment>
<keyword evidence="1" id="KW-1133">Transmembrane helix</keyword>
<gene>
    <name evidence="2" type="ORF">ACFONA_10190</name>
</gene>
<dbReference type="Proteomes" id="UP001595713">
    <property type="component" value="Unassembled WGS sequence"/>
</dbReference>
<protein>
    <submittedName>
        <fullName evidence="2">DUF3422 domain-containing protein</fullName>
    </submittedName>
</protein>
<sequence>MIRDHELRAALSEEMHLRRLPRLAAPCRLMQIVTVLGEGAADTARAHIDTLAAAARAIVPVAGKYGVLALGAVILVWERHTEFATYTLLRAGAAETPFDPALFEPSLSTVLAEMPGAIIRATQIALVAGTADDPQPAALDAWFAPEATIVCDVAEGGARIVSDFRLNDDGYGRLLVFDRGLQRDEPAQLVMRLQELGNYRNMALLGLPLAQRLTPSVSKLEARLAELTHAVSERMSEDDQLLDELTFLSAELARLVAETRYRMSATRAYAQLSTDRLASLRIGAVRGYQTLADFTERRLIPAVRTCDSFSARLEDLSQRAAWTSELLRTRIDIALSKQNRDLLRSMDRRARLQLRLQQTVEGLSVVAISYYLVALVGYLLSALPGVRHDLALAITVPLVVALVAFGRWRLHRQLRD</sequence>
<evidence type="ECO:0000313" key="2">
    <source>
        <dbReference type="EMBL" id="MFC3580532.1"/>
    </source>
</evidence>
<dbReference type="EMBL" id="JBHRXP010000004">
    <property type="protein sequence ID" value="MFC3580532.1"/>
    <property type="molecule type" value="Genomic_DNA"/>
</dbReference>
<keyword evidence="3" id="KW-1185">Reference proteome</keyword>
<reference evidence="3" key="1">
    <citation type="journal article" date="2019" name="Int. J. Syst. Evol. Microbiol.">
        <title>The Global Catalogue of Microorganisms (GCM) 10K type strain sequencing project: providing services to taxonomists for standard genome sequencing and annotation.</title>
        <authorList>
            <consortium name="The Broad Institute Genomics Platform"/>
            <consortium name="The Broad Institute Genome Sequencing Center for Infectious Disease"/>
            <person name="Wu L."/>
            <person name="Ma J."/>
        </authorList>
    </citation>
    <scope>NUCLEOTIDE SEQUENCE [LARGE SCALE GENOMIC DNA]</scope>
    <source>
        <strain evidence="3">KCTC 42739</strain>
    </source>
</reference>
<accession>A0ABV7SUD6</accession>
<evidence type="ECO:0000313" key="3">
    <source>
        <dbReference type="Proteomes" id="UP001595713"/>
    </source>
</evidence>
<feature type="transmembrane region" description="Helical" evidence="1">
    <location>
        <begin position="390"/>
        <end position="410"/>
    </location>
</feature>
<dbReference type="InterPro" id="IPR021830">
    <property type="entry name" value="DUF3422"/>
</dbReference>
<keyword evidence="1" id="KW-0472">Membrane</keyword>
<evidence type="ECO:0000256" key="1">
    <source>
        <dbReference type="SAM" id="Phobius"/>
    </source>
</evidence>
<organism evidence="2 3">
    <name type="scientific">Sphingomonas hylomeconis</name>
    <dbReference type="NCBI Taxonomy" id="1395958"/>
    <lineage>
        <taxon>Bacteria</taxon>
        <taxon>Pseudomonadati</taxon>
        <taxon>Pseudomonadota</taxon>
        <taxon>Alphaproteobacteria</taxon>
        <taxon>Sphingomonadales</taxon>
        <taxon>Sphingomonadaceae</taxon>
        <taxon>Sphingomonas</taxon>
    </lineage>
</organism>
<proteinExistence type="predicted"/>
<dbReference type="Pfam" id="PF11902">
    <property type="entry name" value="DUF3422"/>
    <property type="match status" value="1"/>
</dbReference>
<keyword evidence="1" id="KW-0812">Transmembrane</keyword>
<name>A0ABV7SUD6_9SPHN</name>